<evidence type="ECO:0000259" key="1">
    <source>
        <dbReference type="Pfam" id="PF12919"/>
    </source>
</evidence>
<gene>
    <name evidence="2" type="ORF">DCC88_02930</name>
</gene>
<dbReference type="Pfam" id="PF12919">
    <property type="entry name" value="TcdA_TcdB"/>
    <property type="match status" value="1"/>
</dbReference>
<organism evidence="2 3">
    <name type="scientific">Spirobacillus cienkowskii</name>
    <dbReference type="NCBI Taxonomy" id="495820"/>
    <lineage>
        <taxon>Bacteria</taxon>
        <taxon>Pseudomonadati</taxon>
        <taxon>Bdellovibrionota</taxon>
        <taxon>Oligoflexia</taxon>
        <taxon>Silvanigrellales</taxon>
        <taxon>Spirobacillus</taxon>
    </lineage>
</organism>
<accession>A0A369KTC5</accession>
<protein>
    <recommendedName>
        <fullName evidence="1">GT44 domain-containing protein</fullName>
    </recommendedName>
</protein>
<feature type="domain" description="GT44" evidence="1">
    <location>
        <begin position="141"/>
        <end position="531"/>
    </location>
</feature>
<dbReference type="EMBL" id="QOVW01000021">
    <property type="protein sequence ID" value="RDB36852.1"/>
    <property type="molecule type" value="Genomic_DNA"/>
</dbReference>
<evidence type="ECO:0000313" key="2">
    <source>
        <dbReference type="EMBL" id="RDB36852.1"/>
    </source>
</evidence>
<evidence type="ECO:0000313" key="3">
    <source>
        <dbReference type="Proteomes" id="UP000253934"/>
    </source>
</evidence>
<dbReference type="Proteomes" id="UP000253934">
    <property type="component" value="Unassembled WGS sequence"/>
</dbReference>
<comment type="caution">
    <text evidence="2">The sequence shown here is derived from an EMBL/GenBank/DDBJ whole genome shotgun (WGS) entry which is preliminary data.</text>
</comment>
<proteinExistence type="predicted"/>
<keyword evidence="3" id="KW-1185">Reference proteome</keyword>
<dbReference type="Gene3D" id="3.90.550.20">
    <property type="match status" value="1"/>
</dbReference>
<dbReference type="InterPro" id="IPR029044">
    <property type="entry name" value="Nucleotide-diphossugar_trans"/>
</dbReference>
<dbReference type="AlphaFoldDB" id="A0A369KTC5"/>
<dbReference type="SUPFAM" id="SSF53448">
    <property type="entry name" value="Nucleotide-diphospho-sugar transferases"/>
    <property type="match status" value="1"/>
</dbReference>
<reference evidence="2" key="1">
    <citation type="submission" date="2018-04" db="EMBL/GenBank/DDBJ databases">
        <title>Draft genome sequence of the Candidatus Spirobacillus cienkowskii, a pathogen of freshwater Daphnia species, reconstructed from hemolymph metagenomic reads.</title>
        <authorList>
            <person name="Bresciani L."/>
            <person name="Lemos L.N."/>
            <person name="Wale N."/>
            <person name="Lin J.Y."/>
            <person name="Fernandes G.R."/>
            <person name="Duffy M.A."/>
            <person name="Rodrigues J.M."/>
        </authorList>
    </citation>
    <scope>NUCLEOTIDE SEQUENCE [LARGE SCALE GENOMIC DNA]</scope>
    <source>
        <strain evidence="2">Binning01</strain>
    </source>
</reference>
<name>A0A369KTC5_9BACT</name>
<sequence length="593" mass="69801">MENKVWSKFNGLRINLQIINPKIHSENEKKYFSKNEKIEIINTIIKELKEFDKNKYNPVIRYWNKLRDKKNFHHDLIESLKSYIAQLQDKNFDSEMEFSKLSEIMKLFGQSAINFRNAPHKDQINKIYKELYLKTAKYVPKELHFVWIGGPLGEIQKDYIKIWAELNPDYKINIWYDSNNLLEHETSKIIKNDKNILEVNLNKQQQADIIIERQNSYYEKYLRSNKKNTDQLRIDFLDDLEPNEILKTLLENKNKVKNDQINMKNDHDNINFRDINEEGKKWRLYNIYNQEMNLRMNLAAASDIARLEILNEFGGIYLDTDILPTVKHNKDILNTTKYRDFYNLIENDSQILRNINIAIYESILNNNQSLINSREMSEKHLNQLTSKLLKDPNLVEYKNLSNDIKIFYSEISKLKISEIFTSIGNFSVNEGLFRIAEQSNSIIASHKSTDQNALIQKAIMIVEENYEILNKIHKNTPGTSSVFNTAPEADKIYKTLMDYKVLDRTVANIVQSFTNYRYDGLIESMKSTIVLSGPSVYEEVLQNYYHDEFVNSKLKFRFGLSDKFNFNTEEDTKSSWTIQTDHSLGIVTIPGNC</sequence>
<dbReference type="GO" id="GO:0016757">
    <property type="term" value="F:glycosyltransferase activity"/>
    <property type="evidence" value="ECO:0007669"/>
    <property type="project" value="InterPro"/>
</dbReference>
<dbReference type="InterPro" id="IPR024770">
    <property type="entry name" value="TcdA/TcdB_cat"/>
</dbReference>